<evidence type="ECO:0000313" key="14">
    <source>
        <dbReference type="Ensembl" id="ENSECAP00000073393.1"/>
    </source>
</evidence>
<dbReference type="InterPro" id="IPR001781">
    <property type="entry name" value="Znf_LIM"/>
</dbReference>
<dbReference type="AlphaFoldDB" id="A0A9L0SB87"/>
<evidence type="ECO:0000259" key="13">
    <source>
        <dbReference type="PROSITE" id="PS50023"/>
    </source>
</evidence>
<dbReference type="Ensembl" id="ENSECAT00000143564.1">
    <property type="protein sequence ID" value="ENSECAP00000073393.1"/>
    <property type="gene ID" value="ENSECAG00000015606.4"/>
</dbReference>
<keyword evidence="5" id="KW-0221">Differentiation</keyword>
<evidence type="ECO:0000256" key="12">
    <source>
        <dbReference type="SAM" id="MobiDB-lite"/>
    </source>
</evidence>
<feature type="compositionally biased region" description="Low complexity" evidence="12">
    <location>
        <begin position="64"/>
        <end position="77"/>
    </location>
</feature>
<reference evidence="14" key="3">
    <citation type="submission" date="2025-09" db="UniProtKB">
        <authorList>
            <consortium name="Ensembl"/>
        </authorList>
    </citation>
    <scope>IDENTIFICATION</scope>
    <source>
        <strain evidence="14">Thoroughbred</strain>
    </source>
</reference>
<feature type="domain" description="LIM zinc-binding" evidence="13">
    <location>
        <begin position="181"/>
        <end position="241"/>
    </location>
</feature>
<feature type="compositionally biased region" description="Basic and acidic residues" evidence="12">
    <location>
        <begin position="1"/>
        <end position="10"/>
    </location>
</feature>
<evidence type="ECO:0000256" key="8">
    <source>
        <dbReference type="ARBA" id="ARBA00023242"/>
    </source>
</evidence>
<evidence type="ECO:0000256" key="1">
    <source>
        <dbReference type="ARBA" id="ARBA00004123"/>
    </source>
</evidence>
<dbReference type="PANTHER" id="PTHR24215">
    <property type="entry name" value="RHO-GTPASE-ACTIVATING PROTEIN LRG1"/>
    <property type="match status" value="1"/>
</dbReference>
<dbReference type="PROSITE" id="PS00478">
    <property type="entry name" value="LIM_DOMAIN_1"/>
    <property type="match status" value="1"/>
</dbReference>
<dbReference type="GO" id="GO:0046872">
    <property type="term" value="F:metal ion binding"/>
    <property type="evidence" value="ECO:0007669"/>
    <property type="project" value="UniProtKB-KW"/>
</dbReference>
<feature type="compositionally biased region" description="Basic residues" evidence="12">
    <location>
        <begin position="35"/>
        <end position="50"/>
    </location>
</feature>
<evidence type="ECO:0000256" key="9">
    <source>
        <dbReference type="ARBA" id="ARBA00044161"/>
    </source>
</evidence>
<feature type="region of interest" description="Disordered" evidence="12">
    <location>
        <begin position="1"/>
        <end position="155"/>
    </location>
</feature>
<reference evidence="14" key="2">
    <citation type="submission" date="2025-08" db="UniProtKB">
        <authorList>
            <consortium name="Ensembl"/>
        </authorList>
    </citation>
    <scope>IDENTIFICATION</scope>
    <source>
        <strain evidence="14">Thoroughbred</strain>
    </source>
</reference>
<evidence type="ECO:0000256" key="7">
    <source>
        <dbReference type="ARBA" id="ARBA00023038"/>
    </source>
</evidence>
<dbReference type="Proteomes" id="UP000002281">
    <property type="component" value="Chromosome 28"/>
</dbReference>
<evidence type="ECO:0000256" key="5">
    <source>
        <dbReference type="ARBA" id="ARBA00022782"/>
    </source>
</evidence>
<evidence type="ECO:0000256" key="6">
    <source>
        <dbReference type="ARBA" id="ARBA00022833"/>
    </source>
</evidence>
<keyword evidence="2" id="KW-0217">Developmental protein</keyword>
<evidence type="ECO:0000256" key="10">
    <source>
        <dbReference type="ARBA" id="ARBA00044322"/>
    </source>
</evidence>
<dbReference type="GO" id="GO:0030154">
    <property type="term" value="P:cell differentiation"/>
    <property type="evidence" value="ECO:0007669"/>
    <property type="project" value="UniProtKB-KW"/>
</dbReference>
<name>A0A9L0SB87_HORSE</name>
<reference evidence="14 15" key="1">
    <citation type="journal article" date="2009" name="Science">
        <title>Genome sequence, comparative analysis, and population genetics of the domestic horse.</title>
        <authorList>
            <consortium name="Broad Institute Genome Sequencing Platform"/>
            <consortium name="Broad Institute Whole Genome Assembly Team"/>
            <person name="Wade C.M."/>
            <person name="Giulotto E."/>
            <person name="Sigurdsson S."/>
            <person name="Zoli M."/>
            <person name="Gnerre S."/>
            <person name="Imsland F."/>
            <person name="Lear T.L."/>
            <person name="Adelson D.L."/>
            <person name="Bailey E."/>
            <person name="Bellone R.R."/>
            <person name="Bloecker H."/>
            <person name="Distl O."/>
            <person name="Edgar R.C."/>
            <person name="Garber M."/>
            <person name="Leeb T."/>
            <person name="Mauceli E."/>
            <person name="MacLeod J.N."/>
            <person name="Penedo M.C.T."/>
            <person name="Raison J.M."/>
            <person name="Sharpe T."/>
            <person name="Vogel J."/>
            <person name="Andersson L."/>
            <person name="Antczak D.F."/>
            <person name="Biagi T."/>
            <person name="Binns M.M."/>
            <person name="Chowdhary B.P."/>
            <person name="Coleman S.J."/>
            <person name="Della Valle G."/>
            <person name="Fryc S."/>
            <person name="Guerin G."/>
            <person name="Hasegawa T."/>
            <person name="Hill E.W."/>
            <person name="Jurka J."/>
            <person name="Kiialainen A."/>
            <person name="Lindgren G."/>
            <person name="Liu J."/>
            <person name="Magnani E."/>
            <person name="Mickelson J.R."/>
            <person name="Murray J."/>
            <person name="Nergadze S.G."/>
            <person name="Onofrio R."/>
            <person name="Pedroni S."/>
            <person name="Piras M.F."/>
            <person name="Raudsepp T."/>
            <person name="Rocchi M."/>
            <person name="Roeed K.H."/>
            <person name="Ryder O.A."/>
            <person name="Searle S."/>
            <person name="Skow L."/>
            <person name="Swinburne J.E."/>
            <person name="Syvaenen A.C."/>
            <person name="Tozaki T."/>
            <person name="Valberg S.J."/>
            <person name="Vaudin M."/>
            <person name="White J.R."/>
            <person name="Zody M.C."/>
            <person name="Lander E.S."/>
            <person name="Lindblad-Toh K."/>
        </authorList>
    </citation>
    <scope>NUCLEOTIDE SEQUENCE [LARGE SCALE GENOMIC DNA]</scope>
    <source>
        <strain evidence="14 15">Thoroughbred</strain>
    </source>
</reference>
<evidence type="ECO:0000256" key="2">
    <source>
        <dbReference type="ARBA" id="ARBA00022473"/>
    </source>
</evidence>
<dbReference type="SUPFAM" id="SSF57716">
    <property type="entry name" value="Glucocorticoid receptor-like (DNA-binding domain)"/>
    <property type="match status" value="2"/>
</dbReference>
<keyword evidence="6 11" id="KW-0862">Zinc</keyword>
<comment type="subcellular location">
    <subcellularLocation>
        <location evidence="1">Nucleus</location>
    </subcellularLocation>
</comment>
<sequence>KDEARGRVLEPPHPPPRSGQFPGAGASSTLGCSLRRGRQRPGARPGRRQGSRSAFPAPGRSWKRPGPCRGAAAAGAEPGRGRCRRRDAAGGGGPLAFVCRPQPEAGRANRGRPADPAERPGTRPGRRGGAPQATPTGGSLKGERSRRRGVLTRAPPDSASVLRPLCVVLLRLEMPVWGGGNKCGACGRTVYHAEEVQCDGRSFHRCCFLCMVCRKNLDSTTVAIHDEEIYCKSCYGKKYGPKGYGYGQGAGTLNMDRGERLGIKPERNTEARRSAPGVAIPCMLPRRSLELESPGTKTASDVPSVGRVLNQQL</sequence>
<evidence type="ECO:0000313" key="15">
    <source>
        <dbReference type="Proteomes" id="UP000002281"/>
    </source>
</evidence>
<dbReference type="FunFam" id="2.10.110.10:FF:000001">
    <property type="entry name" value="Cysteine and glycine-rich protein 1"/>
    <property type="match status" value="1"/>
</dbReference>
<dbReference type="PANTHER" id="PTHR24215:SF3">
    <property type="entry name" value="CYSTEINE AND GLYCINE-RICH PROTEIN 2"/>
    <property type="match status" value="1"/>
</dbReference>
<evidence type="ECO:0000256" key="11">
    <source>
        <dbReference type="PROSITE-ProRule" id="PRU00125"/>
    </source>
</evidence>
<organism evidence="14 15">
    <name type="scientific">Equus caballus</name>
    <name type="common">Horse</name>
    <dbReference type="NCBI Taxonomy" id="9796"/>
    <lineage>
        <taxon>Eukaryota</taxon>
        <taxon>Metazoa</taxon>
        <taxon>Chordata</taxon>
        <taxon>Craniata</taxon>
        <taxon>Vertebrata</taxon>
        <taxon>Euteleostomi</taxon>
        <taxon>Mammalia</taxon>
        <taxon>Eutheria</taxon>
        <taxon>Laurasiatheria</taxon>
        <taxon>Perissodactyla</taxon>
        <taxon>Equidae</taxon>
        <taxon>Equus</taxon>
    </lineage>
</organism>
<keyword evidence="3 11" id="KW-0479">Metal-binding</keyword>
<feature type="compositionally biased region" description="Basic and acidic residues" evidence="12">
    <location>
        <begin position="112"/>
        <end position="121"/>
    </location>
</feature>
<evidence type="ECO:0000256" key="3">
    <source>
        <dbReference type="ARBA" id="ARBA00022723"/>
    </source>
</evidence>
<dbReference type="PROSITE" id="PS50023">
    <property type="entry name" value="LIM_DOMAIN_2"/>
    <property type="match status" value="1"/>
</dbReference>
<dbReference type="GeneTree" id="ENSGT00940000154980"/>
<keyword evidence="8" id="KW-0539">Nucleus</keyword>
<proteinExistence type="predicted"/>
<dbReference type="GO" id="GO:0005634">
    <property type="term" value="C:nucleus"/>
    <property type="evidence" value="ECO:0007669"/>
    <property type="project" value="UniProtKB-SubCell"/>
</dbReference>
<dbReference type="Pfam" id="PF00412">
    <property type="entry name" value="LIM"/>
    <property type="match status" value="1"/>
</dbReference>
<accession>A0A9L0SB87</accession>
<dbReference type="SMART" id="SM00132">
    <property type="entry name" value="LIM"/>
    <property type="match status" value="1"/>
</dbReference>
<protein>
    <recommendedName>
        <fullName evidence="9">Cysteine and glycine-rich protein 2</fullName>
    </recommendedName>
    <alternativeName>
        <fullName evidence="10">Cysteine-rich protein 2</fullName>
    </alternativeName>
</protein>
<keyword evidence="15" id="KW-1185">Reference proteome</keyword>
<keyword evidence="7 11" id="KW-0440">LIM domain</keyword>
<keyword evidence="4" id="KW-0677">Repeat</keyword>
<dbReference type="Gene3D" id="2.10.110.10">
    <property type="entry name" value="Cysteine Rich Protein"/>
    <property type="match status" value="1"/>
</dbReference>
<evidence type="ECO:0000256" key="4">
    <source>
        <dbReference type="ARBA" id="ARBA00022737"/>
    </source>
</evidence>
<dbReference type="CDD" id="cd09480">
    <property type="entry name" value="LIM1_CRP2"/>
    <property type="match status" value="1"/>
</dbReference>